<feature type="compositionally biased region" description="Basic residues" evidence="1">
    <location>
        <begin position="124"/>
        <end position="135"/>
    </location>
</feature>
<evidence type="ECO:0000256" key="1">
    <source>
        <dbReference type="SAM" id="MobiDB-lite"/>
    </source>
</evidence>
<evidence type="ECO:0000313" key="4">
    <source>
        <dbReference type="Proteomes" id="UP001054889"/>
    </source>
</evidence>
<accession>A0AAV5BIM5</accession>
<reference evidence="3" key="2">
    <citation type="submission" date="2021-12" db="EMBL/GenBank/DDBJ databases">
        <title>Resequencing data analysis of finger millet.</title>
        <authorList>
            <person name="Hatakeyama M."/>
            <person name="Aluri S."/>
            <person name="Balachadran M.T."/>
            <person name="Sivarajan S.R."/>
            <person name="Poveda L."/>
            <person name="Shimizu-Inatsugi R."/>
            <person name="Schlapbach R."/>
            <person name="Sreeman S.M."/>
            <person name="Shimizu K.K."/>
        </authorList>
    </citation>
    <scope>NUCLEOTIDE SEQUENCE</scope>
</reference>
<keyword evidence="4" id="KW-1185">Reference proteome</keyword>
<dbReference type="AlphaFoldDB" id="A0AAV5BIM5"/>
<feature type="compositionally biased region" description="Basic and acidic residues" evidence="1">
    <location>
        <begin position="100"/>
        <end position="123"/>
    </location>
</feature>
<evidence type="ECO:0000313" key="3">
    <source>
        <dbReference type="EMBL" id="GJM86279.1"/>
    </source>
</evidence>
<sequence>MKWRSKRTSNVAITTRNSSGCGTEGATNTDVMEKPKETPIVVVKNNSGTEKAVDPKGTPQVVDDKKNTRKPEDATEKPKRTPDKVDMNITSYADVGQSKETQKVDEKDLICYQDKGKPKEASGRRLKRRRHRRPPRTPPQSIPRHRPSTNAPIHSAGACTFCPARSLPAGSASDCEATIGNGKLEKKASSSHGSKRRACVRVASSKAAVSLCSTSMAGPPHPEIRASESPPVWPSGVAVSGEAEHRR</sequence>
<dbReference type="Proteomes" id="UP001054889">
    <property type="component" value="Unassembled WGS sequence"/>
</dbReference>
<name>A0AAV5BIM5_ELECO</name>
<feature type="region of interest" description="Disordered" evidence="1">
    <location>
        <begin position="1"/>
        <end position="153"/>
    </location>
</feature>
<gene>
    <name evidence="3" type="primary">ga02123</name>
    <name evidence="2" type="synonym">ga01436</name>
    <name evidence="2" type="ORF">PR202_ga01436</name>
    <name evidence="3" type="ORF">PR202_ga02123</name>
</gene>
<reference evidence="3" key="1">
    <citation type="journal article" date="2018" name="DNA Res.">
        <title>Multiple hybrid de novo genome assembly of finger millet, an orphan allotetraploid crop.</title>
        <authorList>
            <person name="Hatakeyama M."/>
            <person name="Aluri S."/>
            <person name="Balachadran M.T."/>
            <person name="Sivarajan S.R."/>
            <person name="Patrignani A."/>
            <person name="Gruter S."/>
            <person name="Poveda L."/>
            <person name="Shimizu-Inatsugi R."/>
            <person name="Baeten J."/>
            <person name="Francoijs K.J."/>
            <person name="Nataraja K.N."/>
            <person name="Reddy Y.A.N."/>
            <person name="Phadnis S."/>
            <person name="Ravikumar R.L."/>
            <person name="Schlapbach R."/>
            <person name="Sreeman S.M."/>
            <person name="Shimizu K.K."/>
        </authorList>
    </citation>
    <scope>NUCLEOTIDE SEQUENCE</scope>
</reference>
<proteinExistence type="predicted"/>
<evidence type="ECO:0000313" key="2">
    <source>
        <dbReference type="EMBL" id="GJM85652.1"/>
    </source>
</evidence>
<comment type="caution">
    <text evidence="3">The sequence shown here is derived from an EMBL/GenBank/DDBJ whole genome shotgun (WGS) entry which is preliminary data.</text>
</comment>
<feature type="compositionally biased region" description="Polar residues" evidence="1">
    <location>
        <begin position="8"/>
        <end position="30"/>
    </location>
</feature>
<dbReference type="EMBL" id="BQKI01000001">
    <property type="protein sequence ID" value="GJM85652.1"/>
    <property type="molecule type" value="Genomic_DNA"/>
</dbReference>
<feature type="compositionally biased region" description="Basic and acidic residues" evidence="1">
    <location>
        <begin position="62"/>
        <end position="86"/>
    </location>
</feature>
<protein>
    <submittedName>
        <fullName evidence="3">Uncharacterized protein</fullName>
    </submittedName>
</protein>
<feature type="region of interest" description="Disordered" evidence="1">
    <location>
        <begin position="213"/>
        <end position="247"/>
    </location>
</feature>
<dbReference type="EMBL" id="BQKI01000001">
    <property type="protein sequence ID" value="GJM86279.1"/>
    <property type="molecule type" value="Genomic_DNA"/>
</dbReference>
<organism evidence="3 4">
    <name type="scientific">Eleusine coracana subsp. coracana</name>
    <dbReference type="NCBI Taxonomy" id="191504"/>
    <lineage>
        <taxon>Eukaryota</taxon>
        <taxon>Viridiplantae</taxon>
        <taxon>Streptophyta</taxon>
        <taxon>Embryophyta</taxon>
        <taxon>Tracheophyta</taxon>
        <taxon>Spermatophyta</taxon>
        <taxon>Magnoliopsida</taxon>
        <taxon>Liliopsida</taxon>
        <taxon>Poales</taxon>
        <taxon>Poaceae</taxon>
        <taxon>PACMAD clade</taxon>
        <taxon>Chloridoideae</taxon>
        <taxon>Cynodonteae</taxon>
        <taxon>Eleusininae</taxon>
        <taxon>Eleusine</taxon>
    </lineage>
</organism>